<dbReference type="SUPFAM" id="SSF75569">
    <property type="entry name" value="Archaeal IMP cyclohydrolase PurO"/>
    <property type="match status" value="1"/>
</dbReference>
<gene>
    <name evidence="2" type="ORF">SAMN05216447_10115</name>
</gene>
<dbReference type="Gene3D" id="3.60.20.20">
    <property type="entry name" value="Inosine monophosphate cyclohydrolase-like"/>
    <property type="match status" value="1"/>
</dbReference>
<evidence type="ECO:0000313" key="3">
    <source>
        <dbReference type="Proteomes" id="UP000199135"/>
    </source>
</evidence>
<dbReference type="EMBL" id="FNWT01000001">
    <property type="protein sequence ID" value="SEH36195.1"/>
    <property type="molecule type" value="Genomic_DNA"/>
</dbReference>
<dbReference type="Pfam" id="PF07826">
    <property type="entry name" value="IMP_cyclohyd"/>
    <property type="match status" value="1"/>
</dbReference>
<accession>A0A1H6HPS5</accession>
<comment type="caution">
    <text evidence="2">The sequence shown here is derived from an EMBL/GenBank/DDBJ whole genome shotgun (WGS) entry which is preliminary data.</text>
</comment>
<dbReference type="RefSeq" id="WP_078686261.1">
    <property type="nucleotide sequence ID" value="NZ_FNWT01000001.1"/>
</dbReference>
<evidence type="ECO:0000259" key="1">
    <source>
        <dbReference type="Pfam" id="PF07826"/>
    </source>
</evidence>
<evidence type="ECO:0000313" key="2">
    <source>
        <dbReference type="EMBL" id="SEH36195.1"/>
    </source>
</evidence>
<dbReference type="InterPro" id="IPR036795">
    <property type="entry name" value="IMP_cyclohydrolase-like_sf"/>
</dbReference>
<feature type="domain" description="Inosine monophosphate cyclohydrolase-like" evidence="1">
    <location>
        <begin position="13"/>
        <end position="202"/>
    </location>
</feature>
<keyword evidence="3" id="KW-1185">Reference proteome</keyword>
<organism evidence="2 3">
    <name type="scientific">Parafannyhessea umbonata</name>
    <dbReference type="NCBI Taxonomy" id="604330"/>
    <lineage>
        <taxon>Bacteria</taxon>
        <taxon>Bacillati</taxon>
        <taxon>Actinomycetota</taxon>
        <taxon>Coriobacteriia</taxon>
        <taxon>Coriobacteriales</taxon>
        <taxon>Atopobiaceae</taxon>
        <taxon>Parafannyhessea</taxon>
    </lineage>
</organism>
<dbReference type="InterPro" id="IPR020600">
    <property type="entry name" value="IMP_cyclohydrolase-like"/>
</dbReference>
<reference evidence="2 3" key="1">
    <citation type="submission" date="2016-10" db="EMBL/GenBank/DDBJ databases">
        <authorList>
            <person name="Varghese N."/>
            <person name="Submissions S."/>
        </authorList>
    </citation>
    <scope>NUCLEOTIDE SEQUENCE [LARGE SCALE GENOMIC DNA]</scope>
    <source>
        <strain evidence="2 3">WCP15</strain>
    </source>
</reference>
<protein>
    <submittedName>
        <fullName evidence="2">IMP cyclohydrolase</fullName>
    </submittedName>
</protein>
<name>A0A1H6HPS5_9ACTN</name>
<proteinExistence type="predicted"/>
<sequence length="213" mass="24061">MQDLIELLRTNPYPGRGIVVGKDRVYYWIMGRSANSRNRVFTKTEDGIMTEAHDPSRLEDPSLIIYHPVRTMGDALVVTNGDQTDTIVQRGSFRDGCMAREYEPDEPNWTPRISAIINADGSFEISILKNQHDGSNRCQRNFFAYEGVEKDRGYFISTYQGDGSPLPTFAGEPVEVSMPEPDEVWAALNEDNKVSLYAKVGEDVRIYNKNLGD</sequence>
<dbReference type="Proteomes" id="UP000199135">
    <property type="component" value="Unassembled WGS sequence"/>
</dbReference>